<feature type="region of interest" description="Disordered" evidence="1">
    <location>
        <begin position="1"/>
        <end position="32"/>
    </location>
</feature>
<dbReference type="Gene3D" id="2.60.200.20">
    <property type="match status" value="1"/>
</dbReference>
<feature type="compositionally biased region" description="Polar residues" evidence="1">
    <location>
        <begin position="449"/>
        <end position="460"/>
    </location>
</feature>
<feature type="compositionally biased region" description="Polar residues" evidence="1">
    <location>
        <begin position="380"/>
        <end position="395"/>
    </location>
</feature>
<dbReference type="PANTHER" id="PTHR23308">
    <property type="entry name" value="NUCLEAR INHIBITOR OF PROTEIN PHOSPHATASE-1"/>
    <property type="match status" value="1"/>
</dbReference>
<dbReference type="InterPro" id="IPR050923">
    <property type="entry name" value="Cell_Proc_Reg/RNA_Proc"/>
</dbReference>
<evidence type="ECO:0000313" key="3">
    <source>
        <dbReference type="EMBL" id="KAJ2851341.1"/>
    </source>
</evidence>
<name>A0A9W8I9H3_9FUNG</name>
<feature type="domain" description="FHA" evidence="2">
    <location>
        <begin position="67"/>
        <end position="117"/>
    </location>
</feature>
<evidence type="ECO:0000259" key="2">
    <source>
        <dbReference type="PROSITE" id="PS50006"/>
    </source>
</evidence>
<dbReference type="Pfam" id="PF00498">
    <property type="entry name" value="FHA"/>
    <property type="match status" value="1"/>
</dbReference>
<organism evidence="3 4">
    <name type="scientific">Coemansia brasiliensis</name>
    <dbReference type="NCBI Taxonomy" id="2650707"/>
    <lineage>
        <taxon>Eukaryota</taxon>
        <taxon>Fungi</taxon>
        <taxon>Fungi incertae sedis</taxon>
        <taxon>Zoopagomycota</taxon>
        <taxon>Kickxellomycotina</taxon>
        <taxon>Kickxellomycetes</taxon>
        <taxon>Kickxellales</taxon>
        <taxon>Kickxellaceae</taxon>
        <taxon>Coemansia</taxon>
    </lineage>
</organism>
<feature type="region of interest" description="Disordered" evidence="1">
    <location>
        <begin position="353"/>
        <end position="460"/>
    </location>
</feature>
<dbReference type="AlphaFoldDB" id="A0A9W8I9H3"/>
<dbReference type="InterPro" id="IPR000253">
    <property type="entry name" value="FHA_dom"/>
</dbReference>
<dbReference type="PROSITE" id="PS50006">
    <property type="entry name" value="FHA_DOMAIN"/>
    <property type="match status" value="1"/>
</dbReference>
<evidence type="ECO:0000256" key="1">
    <source>
        <dbReference type="SAM" id="MobiDB-lite"/>
    </source>
</evidence>
<reference evidence="3" key="1">
    <citation type="submission" date="2022-07" db="EMBL/GenBank/DDBJ databases">
        <title>Phylogenomic reconstructions and comparative analyses of Kickxellomycotina fungi.</title>
        <authorList>
            <person name="Reynolds N.K."/>
            <person name="Stajich J.E."/>
            <person name="Barry K."/>
            <person name="Grigoriev I.V."/>
            <person name="Crous P."/>
            <person name="Smith M.E."/>
        </authorList>
    </citation>
    <scope>NUCLEOTIDE SEQUENCE</scope>
    <source>
        <strain evidence="3">NRRL 1566</strain>
    </source>
</reference>
<feature type="compositionally biased region" description="Polar residues" evidence="1">
    <location>
        <begin position="420"/>
        <end position="441"/>
    </location>
</feature>
<sequence>MVDQSKSTGGFKVPAAPKRSAPLAPPPLKYDEPATAVPPSAEFTLEVIKAGTLLETRTIKPTTQTYFVFGRLPNCDFSMEHESISRYHAILQFYQNDLVKLIDLNSSHGTFVNKRQITTYELQSGDQIRFGMSSRIWIFNSPSQDEQQPENNSAASPPLYKNKDRKLRKFLRKHLDNDDYTWTTTKVDNQYCCSIVIEAFKDQDDNSLAICYTSSSKEESEQMAAHKMLLLLDHHGFLNINQTTRNQYESSEDEYYDHTIQSALKEPEVETSDSLKRKIELVILDIAKAQHELAQIKHVGSVSTELDELDRYMADLNQKEQQQLQSQLIKQIVDLQAHKAKLESLLQIADPGSEIASESDNRTVQRTQDSTSPKEPPAAQSPSANINTLAANPNNGAGKDIPAPKRKRVYGPTRKELEQQHTTVKPNNIVSNEEDSSSTWQPPAGQTGDGKTSLNDKYGY</sequence>
<dbReference type="OrthoDB" id="444265at2759"/>
<proteinExistence type="predicted"/>
<gene>
    <name evidence="3" type="ORF">IWW36_001238</name>
</gene>
<dbReference type="InterPro" id="IPR008984">
    <property type="entry name" value="SMAD_FHA_dom_sf"/>
</dbReference>
<dbReference type="SUPFAM" id="SSF49879">
    <property type="entry name" value="SMAD/FHA domain"/>
    <property type="match status" value="1"/>
</dbReference>
<feature type="compositionally biased region" description="Polar residues" evidence="1">
    <location>
        <begin position="356"/>
        <end position="373"/>
    </location>
</feature>
<evidence type="ECO:0000313" key="4">
    <source>
        <dbReference type="Proteomes" id="UP001139887"/>
    </source>
</evidence>
<accession>A0A9W8I9H3</accession>
<dbReference type="SMART" id="SM00240">
    <property type="entry name" value="FHA"/>
    <property type="match status" value="1"/>
</dbReference>
<feature type="compositionally biased region" description="Polar residues" evidence="1">
    <location>
        <begin position="141"/>
        <end position="155"/>
    </location>
</feature>
<comment type="caution">
    <text evidence="3">The sequence shown here is derived from an EMBL/GenBank/DDBJ whole genome shotgun (WGS) entry which is preliminary data.</text>
</comment>
<protein>
    <recommendedName>
        <fullName evidence="2">FHA domain-containing protein</fullName>
    </recommendedName>
</protein>
<dbReference type="Proteomes" id="UP001139887">
    <property type="component" value="Unassembled WGS sequence"/>
</dbReference>
<feature type="region of interest" description="Disordered" evidence="1">
    <location>
        <begin position="141"/>
        <end position="160"/>
    </location>
</feature>
<keyword evidence="4" id="KW-1185">Reference proteome</keyword>
<dbReference type="EMBL" id="JANBUW010000014">
    <property type="protein sequence ID" value="KAJ2851341.1"/>
    <property type="molecule type" value="Genomic_DNA"/>
</dbReference>